<feature type="compositionally biased region" description="Basic and acidic residues" evidence="13">
    <location>
        <begin position="202"/>
        <end position="217"/>
    </location>
</feature>
<dbReference type="InterPro" id="IPR016197">
    <property type="entry name" value="Chromo-like_dom_sf"/>
</dbReference>
<dbReference type="SUPFAM" id="SSF54160">
    <property type="entry name" value="Chromo domain-like"/>
    <property type="match status" value="2"/>
</dbReference>
<dbReference type="InterPro" id="IPR019786">
    <property type="entry name" value="Zinc_finger_PHD-type_CS"/>
</dbReference>
<dbReference type="InterPro" id="IPR001650">
    <property type="entry name" value="Helicase_C-like"/>
</dbReference>
<dbReference type="FunCoup" id="A0A251SGI8">
    <property type="interactions" value="984"/>
</dbReference>
<dbReference type="GO" id="GO:0008270">
    <property type="term" value="F:zinc ion binding"/>
    <property type="evidence" value="ECO:0007669"/>
    <property type="project" value="UniProtKB-KW"/>
</dbReference>
<dbReference type="Pfam" id="PF00176">
    <property type="entry name" value="SNF2-rel_dom"/>
    <property type="match status" value="1"/>
</dbReference>
<dbReference type="FunFam" id="3.40.50.300:FF:000607">
    <property type="entry name" value="chromodomain-helicase-DNA-binding protein 1-like isoform X1"/>
    <property type="match status" value="1"/>
</dbReference>
<feature type="compositionally biased region" description="Polar residues" evidence="13">
    <location>
        <begin position="289"/>
        <end position="298"/>
    </location>
</feature>
<evidence type="ECO:0000256" key="6">
    <source>
        <dbReference type="ARBA" id="ARBA00022771"/>
    </source>
</evidence>
<dbReference type="CDD" id="cd15532">
    <property type="entry name" value="PHD2_CHD_II"/>
    <property type="match status" value="1"/>
</dbReference>
<dbReference type="GO" id="GO:0000785">
    <property type="term" value="C:chromatin"/>
    <property type="evidence" value="ECO:0000318"/>
    <property type="project" value="GO_Central"/>
</dbReference>
<dbReference type="InterPro" id="IPR013083">
    <property type="entry name" value="Znf_RING/FYVE/PHD"/>
</dbReference>
<evidence type="ECO:0000259" key="16">
    <source>
        <dbReference type="PROSITE" id="PS51192"/>
    </source>
</evidence>
<evidence type="ECO:0000256" key="1">
    <source>
        <dbReference type="ARBA" id="ARBA00004123"/>
    </source>
</evidence>
<evidence type="ECO:0000256" key="5">
    <source>
        <dbReference type="ARBA" id="ARBA00022741"/>
    </source>
</evidence>
<evidence type="ECO:0000256" key="12">
    <source>
        <dbReference type="PROSITE-ProRule" id="PRU00146"/>
    </source>
</evidence>
<dbReference type="InterPro" id="IPR009057">
    <property type="entry name" value="Homeodomain-like_sf"/>
</dbReference>
<keyword evidence="5" id="KW-0547">Nucleotide-binding</keyword>
<dbReference type="SMART" id="SM00298">
    <property type="entry name" value="CHROMO"/>
    <property type="match status" value="2"/>
</dbReference>
<keyword evidence="8" id="KW-0862">Zinc</keyword>
<dbReference type="Pfam" id="PF00628">
    <property type="entry name" value="PHD"/>
    <property type="match status" value="1"/>
</dbReference>
<feature type="domain" description="Helicase ATP-binding" evidence="16">
    <location>
        <begin position="611"/>
        <end position="786"/>
    </location>
</feature>
<feature type="compositionally biased region" description="Basic and acidic residues" evidence="13">
    <location>
        <begin position="402"/>
        <end position="422"/>
    </location>
</feature>
<dbReference type="SUPFAM" id="SSF46689">
    <property type="entry name" value="Homeodomain-like"/>
    <property type="match status" value="1"/>
</dbReference>
<feature type="compositionally biased region" description="Pro residues" evidence="13">
    <location>
        <begin position="1868"/>
        <end position="1877"/>
    </location>
</feature>
<dbReference type="SMART" id="SM00249">
    <property type="entry name" value="PHD"/>
    <property type="match status" value="1"/>
</dbReference>
<dbReference type="Gene3D" id="3.40.50.300">
    <property type="entry name" value="P-loop containing nucleotide triphosphate hydrolases"/>
    <property type="match status" value="1"/>
</dbReference>
<dbReference type="GO" id="GO:0006338">
    <property type="term" value="P:chromatin remodeling"/>
    <property type="evidence" value="ECO:0000318"/>
    <property type="project" value="GO_Central"/>
</dbReference>
<evidence type="ECO:0000259" key="14">
    <source>
        <dbReference type="PROSITE" id="PS50013"/>
    </source>
</evidence>
<comment type="subcellular location">
    <subcellularLocation>
        <location evidence="1">Nucleus</location>
    </subcellularLocation>
</comment>
<evidence type="ECO:0000256" key="13">
    <source>
        <dbReference type="SAM" id="MobiDB-lite"/>
    </source>
</evidence>
<evidence type="ECO:0000259" key="15">
    <source>
        <dbReference type="PROSITE" id="PS50016"/>
    </source>
</evidence>
<sequence>MKNNESSASDLINGNWLSKRKRKKIGAAKSNGNKNESTPSDSRTSTSSKCKIKEESSSDRSPSKKKRKDGSYHECVVCDLGGDLVNCDGCSKAYHIACLDPPLKQLPSDKWQCPTCCSESNTVEAVDKSESTSKRARTKVTIGNPKSKNKSAKTDKVSRIMRNSSLRIKKSTKKTESSSVGPKRDIPSLDGSPEQSSSFSDLHNEKQTDLEETEVVKNKKKRDRDRDQSKEAATVKSEKKRKKISSEDVPKRKRTESTRKRESVNLEVSETSKSQTKRKAVKHAKTKSLSKSGMGSKNSDIRSKDKTKIGAKPSESQEEEKVAELLKHGLDITQQVDRVLGCRIQVTEKTPSQSSMIIDNTNGELEKNTTISDIQDVVNDCAEENVIGSTGQPSSDPNSVATDERDKDGPALKSDDLTKPTKEIMNGDDTDDIVDDMKTGLEKSVNCSKSLSNNEKTTVSYEFLVKWVGKSNLHNTWVSEYQMKILAKRKLDNYKGKYGTTVINICEERWKVPQRIIAQRSSSDGSTEVFVKWTGLPYDECTWEKTDEPIIEKSSHLIDLFNRFETQAVEKDGFKNEISRGKGEVTTLTEQPKELGGSLFPHQLEALNWLRKCWHRGKNVILADEMGLGKTISACAFLSSLYFEFKARLPSLVLVPLSTMPNWMSEFSMWAPNLNVVEYHGCAKARALMRQFEWHANDTKNKKTSGYKFNVLLTTYEMVLADSTHLCGVPWEVLVVDEGHRLKNSSSKLFSLLNTFSFQHRVLLTGTPLQNNIGEMYNLLNFLQPALFPSLSAFEDRFNDLSTAEKVDELKKLVAPHMLRRLKKDAMQNIPPKTERIVPVELSSIQAEYYRAMLTKNYQVLRNIGKGIPQQSMLNIVMQLRKVCNHPYLIPGTEPESGTVEFLHDMRIKASAKLTLLHSMLKILKKEGHRVLIFSQMTKLLDILEDYLNIEFGSKAFERVDGSVSIADRQMAIQRFNNDKSRFVFLLSTRACGLGINLATADTVIIYDSDFNPHADIQAMNRAHRIGQSNRLLVYRLVVRASVEERILQLAKKKLMLDQLFVNKSGSQKEVEDILRWGTEELFNDSSTQSGKDGDNDGNKGGESVITEHKNKRRTGGLGDVYQDKCTDGNSTIVWDESAILKLLDRSNLEYVSSENGEGDLENDMLGSVKSMDWNDESTEEQGGSEALVDVIDDATAQNSEKKDDNDNSGNVAEENEWDRLLRVRWEKYQSEEEAALGRGKRQRKAISYREAYAPRPIETLENGGGEEPEPEPMREYTPAGLALKTKYSKLRARQKLRLAQMKAIKESLLNGGSDLMWRLDQPTTQKPSTEDDPTSKAPNRTAVLGLCAPNSKLMESSQRNASKSNKKNKHAMSLEFPFHLAPCSVAGTSTDADAKPNGTIASKTSVSPFNPHVASESSGDGLLHSHEKMVLPRIPFDESFLSKLPFPVKNFGQHQVDYFPNLSLGRLAGGESSAPLQDFLTIPFLPNFRFPQQEMEALKLGLDQMAPSSSSLPENHRKVLENIMMRTGSGPGLGNVVNKRKLAQDFWSEEELDFLWIGVRRHGRGSWETMLRDPRLKFSRFRTWEDLAARWEEEQVKVLDIRTPKQSNVSKSSLKSPSPGFPNISDGMMKRALHRSRFAVGPGPGPTSFPPHLMDMKLALDGPSTSMESPDQHGGFPPFPMRISDRLRAGESSTEPVIPNPFGPVSLGSLNLNVHANDGPKIPNFVDSVSRSKNEVGASSSSDNNKLPHWLREAVSVPAHQPQEPQLPPTVSAIAESVRLLYGDEKRTIPPFIAPGSLPLPPKDPRENLKKKKKSSSNSGSGSSHGVLHHQPLDDKQVASTSGSKAVPPPEHLKSTSEPSWTEPDLNAPPPPPSPPVDQDMEVDPKQKESVSEGSGPGKSQLDPTAKDVPSEETLDHEGGDES</sequence>
<feature type="region of interest" description="Disordered" evidence="13">
    <location>
        <begin position="1"/>
        <end position="69"/>
    </location>
</feature>
<feature type="compositionally biased region" description="Polar residues" evidence="13">
    <location>
        <begin position="1"/>
        <end position="16"/>
    </location>
</feature>
<dbReference type="GO" id="GO:0042393">
    <property type="term" value="F:histone binding"/>
    <property type="evidence" value="ECO:0000318"/>
    <property type="project" value="GO_Central"/>
</dbReference>
<keyword evidence="11" id="KW-0539">Nucleus</keyword>
<comment type="similarity">
    <text evidence="2">Belongs to the SNF2/RAD54 helicase family.</text>
</comment>
<dbReference type="SMART" id="SM01147">
    <property type="entry name" value="DUF1087"/>
    <property type="match status" value="1"/>
</dbReference>
<dbReference type="InterPro" id="IPR038718">
    <property type="entry name" value="SNF2-like_sf"/>
</dbReference>
<dbReference type="Pfam" id="PF00271">
    <property type="entry name" value="Helicase_C"/>
    <property type="match status" value="1"/>
</dbReference>
<reference evidence="19" key="2">
    <citation type="submission" date="2017-02" db="EMBL/GenBank/DDBJ databases">
        <title>Sunflower complete genome.</title>
        <authorList>
            <person name="Langlade N."/>
            <person name="Munos S."/>
        </authorList>
    </citation>
    <scope>NUCLEOTIDE SEQUENCE [LARGE SCALE GENOMIC DNA]</scope>
    <source>
        <tissue evidence="19">Leaves</tissue>
    </source>
</reference>
<feature type="compositionally biased region" description="Low complexity" evidence="13">
    <location>
        <begin position="37"/>
        <end position="49"/>
    </location>
</feature>
<evidence type="ECO:0000313" key="18">
    <source>
        <dbReference type="EMBL" id="KAF5768820.1"/>
    </source>
</evidence>
<dbReference type="InterPro" id="IPR027417">
    <property type="entry name" value="P-loop_NTPase"/>
</dbReference>
<dbReference type="InterPro" id="IPR023780">
    <property type="entry name" value="Chromo_domain"/>
</dbReference>
<feature type="region of interest" description="Disordered" evidence="13">
    <location>
        <begin position="127"/>
        <end position="319"/>
    </location>
</feature>
<feature type="region of interest" description="Disordered" evidence="13">
    <location>
        <begin position="1085"/>
        <end position="1120"/>
    </location>
</feature>
<keyword evidence="18" id="KW-0347">Helicase</keyword>
<dbReference type="GO" id="GO:0003677">
    <property type="term" value="F:DNA binding"/>
    <property type="evidence" value="ECO:0000318"/>
    <property type="project" value="GO_Central"/>
</dbReference>
<dbReference type="Pfam" id="PF00385">
    <property type="entry name" value="Chromo"/>
    <property type="match status" value="1"/>
</dbReference>
<keyword evidence="4" id="KW-0677">Repeat</keyword>
<dbReference type="EMBL" id="MNCJ02000329">
    <property type="protein sequence ID" value="KAF5768820.1"/>
    <property type="molecule type" value="Genomic_DNA"/>
</dbReference>
<feature type="region of interest" description="Disordered" evidence="13">
    <location>
        <begin position="1789"/>
        <end position="1924"/>
    </location>
</feature>
<dbReference type="CDD" id="cd18660">
    <property type="entry name" value="CD1_tandem"/>
    <property type="match status" value="1"/>
</dbReference>
<dbReference type="SMART" id="SM00490">
    <property type="entry name" value="HELICc"/>
    <property type="match status" value="1"/>
</dbReference>
<keyword evidence="20" id="KW-1185">Reference proteome</keyword>
<dbReference type="GO" id="GO:0003678">
    <property type="term" value="F:DNA helicase activity"/>
    <property type="evidence" value="ECO:0007669"/>
    <property type="project" value="UniProtKB-EC"/>
</dbReference>
<keyword evidence="9" id="KW-0067">ATP-binding</keyword>
<dbReference type="GO" id="GO:0005524">
    <property type="term" value="F:ATP binding"/>
    <property type="evidence" value="ECO:0007669"/>
    <property type="project" value="UniProtKB-KW"/>
</dbReference>
<evidence type="ECO:0000256" key="10">
    <source>
        <dbReference type="ARBA" id="ARBA00023054"/>
    </source>
</evidence>
<protein>
    <submittedName>
        <fullName evidence="18">DNA helicase chromatin regulator PHD family</fullName>
        <ecNumber evidence="18">3.6.4.12</ecNumber>
    </submittedName>
    <submittedName>
        <fullName evidence="19">Putative chromatin remodeling 4</fullName>
    </submittedName>
</protein>
<dbReference type="GO" id="GO:0003682">
    <property type="term" value="F:chromatin binding"/>
    <property type="evidence" value="ECO:0000318"/>
    <property type="project" value="GO_Central"/>
</dbReference>
<dbReference type="OMA" id="FEWHAND"/>
<evidence type="ECO:0000256" key="8">
    <source>
        <dbReference type="ARBA" id="ARBA00022833"/>
    </source>
</evidence>
<dbReference type="SUPFAM" id="SSF57903">
    <property type="entry name" value="FYVE/PHD zinc finger"/>
    <property type="match status" value="1"/>
</dbReference>
<accession>A0A251SGI8</accession>
<feature type="domain" description="Chromo" evidence="14">
    <location>
        <begin position="511"/>
        <end position="563"/>
    </location>
</feature>
<dbReference type="GO" id="GO:0140658">
    <property type="term" value="F:ATP-dependent chromatin remodeler activity"/>
    <property type="evidence" value="ECO:0000318"/>
    <property type="project" value="GO_Central"/>
</dbReference>
<dbReference type="CDD" id="cd18793">
    <property type="entry name" value="SF2_C_SNF"/>
    <property type="match status" value="1"/>
</dbReference>
<dbReference type="OrthoDB" id="5857104at2759"/>
<dbReference type="PROSITE" id="PS01359">
    <property type="entry name" value="ZF_PHD_1"/>
    <property type="match status" value="1"/>
</dbReference>
<keyword evidence="10" id="KW-0175">Coiled coil</keyword>
<dbReference type="CDD" id="cd11660">
    <property type="entry name" value="SANT_TRF"/>
    <property type="match status" value="1"/>
</dbReference>
<dbReference type="SUPFAM" id="SSF52540">
    <property type="entry name" value="P-loop containing nucleoside triphosphate hydrolases"/>
    <property type="match status" value="2"/>
</dbReference>
<evidence type="ECO:0000313" key="19">
    <source>
        <dbReference type="EMBL" id="OTF97946.1"/>
    </source>
</evidence>
<feature type="compositionally biased region" description="Basic residues" evidence="13">
    <location>
        <begin position="275"/>
        <end position="288"/>
    </location>
</feature>
<feature type="compositionally biased region" description="Basic and acidic residues" evidence="13">
    <location>
        <begin position="299"/>
        <end position="308"/>
    </location>
</feature>
<dbReference type="InterPro" id="IPR011011">
    <property type="entry name" value="Znf_FYVE_PHD"/>
</dbReference>
<feature type="region of interest" description="Disordered" evidence="13">
    <location>
        <begin position="386"/>
        <end position="431"/>
    </location>
</feature>
<feature type="compositionally biased region" description="Basic and acidic residues" evidence="13">
    <location>
        <begin position="1906"/>
        <end position="1924"/>
    </location>
</feature>
<gene>
    <name evidence="19" type="primary">CHR4</name>
    <name evidence="19" type="ORF">HannXRQ_Chr14g0440251</name>
    <name evidence="18" type="ORF">HanXRQr2_Chr14g0641001</name>
</gene>
<dbReference type="InterPro" id="IPR001965">
    <property type="entry name" value="Znf_PHD"/>
</dbReference>
<dbReference type="InterPro" id="IPR000953">
    <property type="entry name" value="Chromo/chromo_shadow_dom"/>
</dbReference>
<feature type="domain" description="Helicase C-terminal" evidence="17">
    <location>
        <begin position="916"/>
        <end position="1075"/>
    </location>
</feature>
<feature type="region of interest" description="Disordered" evidence="13">
    <location>
        <begin position="1318"/>
        <end position="1341"/>
    </location>
</feature>
<dbReference type="Gramene" id="mRNA:HanXRQr2_Chr14g0641001">
    <property type="protein sequence ID" value="mRNA:HanXRQr2_Chr14g0641001"/>
    <property type="gene ID" value="HanXRQr2_Chr14g0641001"/>
</dbReference>
<dbReference type="GO" id="GO:0005634">
    <property type="term" value="C:nucleus"/>
    <property type="evidence" value="ECO:0000318"/>
    <property type="project" value="GO_Central"/>
</dbReference>
<dbReference type="Gene3D" id="1.10.10.60">
    <property type="entry name" value="Homeodomain-like"/>
    <property type="match status" value="1"/>
</dbReference>
<feature type="domain" description="Chromo" evidence="14">
    <location>
        <begin position="439"/>
        <end position="494"/>
    </location>
</feature>
<dbReference type="InterPro" id="IPR009463">
    <property type="entry name" value="DUF1087"/>
</dbReference>
<dbReference type="InterPro" id="IPR049730">
    <property type="entry name" value="SNF2/RAD54-like_C"/>
</dbReference>
<evidence type="ECO:0000256" key="7">
    <source>
        <dbReference type="ARBA" id="ARBA00022801"/>
    </source>
</evidence>
<feature type="compositionally biased region" description="Basic and acidic residues" evidence="13">
    <location>
        <begin position="51"/>
        <end position="62"/>
    </location>
</feature>
<dbReference type="PROSITE" id="PS51192">
    <property type="entry name" value="HELICASE_ATP_BIND_1"/>
    <property type="match status" value="1"/>
</dbReference>
<dbReference type="STRING" id="4232.A0A251SGI8"/>
<dbReference type="CDD" id="cd18659">
    <property type="entry name" value="CD2_tandem"/>
    <property type="match status" value="1"/>
</dbReference>
<evidence type="ECO:0000256" key="2">
    <source>
        <dbReference type="ARBA" id="ARBA00007025"/>
    </source>
</evidence>
<keyword evidence="3" id="KW-0479">Metal-binding</keyword>
<organism evidence="19 20">
    <name type="scientific">Helianthus annuus</name>
    <name type="common">Common sunflower</name>
    <dbReference type="NCBI Taxonomy" id="4232"/>
    <lineage>
        <taxon>Eukaryota</taxon>
        <taxon>Viridiplantae</taxon>
        <taxon>Streptophyta</taxon>
        <taxon>Embryophyta</taxon>
        <taxon>Tracheophyta</taxon>
        <taxon>Spermatophyta</taxon>
        <taxon>Magnoliopsida</taxon>
        <taxon>eudicotyledons</taxon>
        <taxon>Gunneridae</taxon>
        <taxon>Pentapetalae</taxon>
        <taxon>asterids</taxon>
        <taxon>campanulids</taxon>
        <taxon>Asterales</taxon>
        <taxon>Asteraceae</taxon>
        <taxon>Asteroideae</taxon>
        <taxon>Heliantheae alliance</taxon>
        <taxon>Heliantheae</taxon>
        <taxon>Helianthus</taxon>
    </lineage>
</organism>
<dbReference type="Pfam" id="PF06465">
    <property type="entry name" value="DUF1087"/>
    <property type="match status" value="1"/>
</dbReference>
<reference evidence="18" key="3">
    <citation type="submission" date="2020-06" db="EMBL/GenBank/DDBJ databases">
        <title>Helianthus annuus Genome sequencing and assembly Release 2.</title>
        <authorList>
            <person name="Gouzy J."/>
            <person name="Langlade N."/>
            <person name="Munos S."/>
        </authorList>
    </citation>
    <scope>NUCLEOTIDE SEQUENCE</scope>
    <source>
        <tissue evidence="18">Leaves</tissue>
    </source>
</reference>
<dbReference type="SMART" id="SM00487">
    <property type="entry name" value="DEXDc"/>
    <property type="match status" value="1"/>
</dbReference>
<feature type="domain" description="PHD-type" evidence="15">
    <location>
        <begin position="72"/>
        <end position="119"/>
    </location>
</feature>
<dbReference type="EMBL" id="CM007903">
    <property type="protein sequence ID" value="OTF97946.1"/>
    <property type="molecule type" value="Genomic_DNA"/>
</dbReference>
<dbReference type="Gene3D" id="3.30.40.10">
    <property type="entry name" value="Zinc/RING finger domain, C3HC4 (zinc finger)"/>
    <property type="match status" value="1"/>
</dbReference>
<dbReference type="EC" id="3.6.4.12" evidence="18"/>
<proteinExistence type="inferred from homology"/>
<feature type="compositionally biased region" description="Polar residues" evidence="13">
    <location>
        <begin position="387"/>
        <end position="401"/>
    </location>
</feature>
<evidence type="ECO:0000256" key="11">
    <source>
        <dbReference type="ARBA" id="ARBA00023242"/>
    </source>
</evidence>
<evidence type="ECO:0000256" key="3">
    <source>
        <dbReference type="ARBA" id="ARBA00022723"/>
    </source>
</evidence>
<dbReference type="InParanoid" id="A0A251SGI8"/>
<dbReference type="InterPro" id="IPR000330">
    <property type="entry name" value="SNF2_N"/>
</dbReference>
<dbReference type="PROSITE" id="PS50013">
    <property type="entry name" value="CHROMO_2"/>
    <property type="match status" value="2"/>
</dbReference>
<feature type="compositionally biased region" description="Basic and acidic residues" evidence="13">
    <location>
        <begin position="244"/>
        <end position="264"/>
    </location>
</feature>
<dbReference type="Gene3D" id="3.40.50.10810">
    <property type="entry name" value="Tandem AAA-ATPase domain"/>
    <property type="match status" value="1"/>
</dbReference>
<dbReference type="InterPro" id="IPR019787">
    <property type="entry name" value="Znf_PHD-finger"/>
</dbReference>
<evidence type="ECO:0000313" key="20">
    <source>
        <dbReference type="Proteomes" id="UP000215914"/>
    </source>
</evidence>
<keyword evidence="6 12" id="KW-0863">Zinc-finger</keyword>
<name>A0A251SGI8_HELAN</name>
<evidence type="ECO:0000256" key="4">
    <source>
        <dbReference type="ARBA" id="ARBA00022737"/>
    </source>
</evidence>
<feature type="region of interest" description="Disordered" evidence="13">
    <location>
        <begin position="1402"/>
        <end position="1421"/>
    </location>
</feature>
<reference evidence="18 20" key="1">
    <citation type="journal article" date="2017" name="Nature">
        <title>The sunflower genome provides insights into oil metabolism, flowering and Asterid evolution.</title>
        <authorList>
            <person name="Badouin H."/>
            <person name="Gouzy J."/>
            <person name="Grassa C.J."/>
            <person name="Murat F."/>
            <person name="Staton S.E."/>
            <person name="Cottret L."/>
            <person name="Lelandais-Briere C."/>
            <person name="Owens G.L."/>
            <person name="Carrere S."/>
            <person name="Mayjonade B."/>
            <person name="Legrand L."/>
            <person name="Gill N."/>
            <person name="Kane N.C."/>
            <person name="Bowers J.E."/>
            <person name="Hubner S."/>
            <person name="Bellec A."/>
            <person name="Berard A."/>
            <person name="Berges H."/>
            <person name="Blanchet N."/>
            <person name="Boniface M.C."/>
            <person name="Brunel D."/>
            <person name="Catrice O."/>
            <person name="Chaidir N."/>
            <person name="Claudel C."/>
            <person name="Donnadieu C."/>
            <person name="Faraut T."/>
            <person name="Fievet G."/>
            <person name="Helmstetter N."/>
            <person name="King M."/>
            <person name="Knapp S.J."/>
            <person name="Lai Z."/>
            <person name="Le Paslier M.C."/>
            <person name="Lippi Y."/>
            <person name="Lorenzon L."/>
            <person name="Mandel J.R."/>
            <person name="Marage G."/>
            <person name="Marchand G."/>
            <person name="Marquand E."/>
            <person name="Bret-Mestries E."/>
            <person name="Morien E."/>
            <person name="Nambeesan S."/>
            <person name="Nguyen T."/>
            <person name="Pegot-Espagnet P."/>
            <person name="Pouilly N."/>
            <person name="Raftis F."/>
            <person name="Sallet E."/>
            <person name="Schiex T."/>
            <person name="Thomas J."/>
            <person name="Vandecasteele C."/>
            <person name="Vares D."/>
            <person name="Vear F."/>
            <person name="Vautrin S."/>
            <person name="Crespi M."/>
            <person name="Mangin B."/>
            <person name="Burke J.M."/>
            <person name="Salse J."/>
            <person name="Munos S."/>
            <person name="Vincourt P."/>
            <person name="Rieseberg L.H."/>
            <person name="Langlade N.B."/>
        </authorList>
    </citation>
    <scope>NUCLEOTIDE SEQUENCE [LARGE SCALE GENOMIC DNA]</scope>
    <source>
        <strain evidence="20">cv. SF193</strain>
        <tissue evidence="18">Leaves</tissue>
    </source>
</reference>
<dbReference type="InterPro" id="IPR014001">
    <property type="entry name" value="Helicase_ATP-bd"/>
</dbReference>
<dbReference type="Gene3D" id="2.40.50.40">
    <property type="match status" value="2"/>
</dbReference>
<dbReference type="Proteomes" id="UP000215914">
    <property type="component" value="Chromosome 14"/>
</dbReference>
<dbReference type="PROSITE" id="PS50016">
    <property type="entry name" value="ZF_PHD_2"/>
    <property type="match status" value="1"/>
</dbReference>
<dbReference type="PANTHER" id="PTHR45623:SF32">
    <property type="entry name" value="DNA HELICASE CHROMATIN REGULATOR PHD FAMILY"/>
    <property type="match status" value="1"/>
</dbReference>
<dbReference type="GO" id="GO:0016887">
    <property type="term" value="F:ATP hydrolysis activity"/>
    <property type="evidence" value="ECO:0000318"/>
    <property type="project" value="GO_Central"/>
</dbReference>
<keyword evidence="7 18" id="KW-0378">Hydrolase</keyword>
<dbReference type="PANTHER" id="PTHR45623">
    <property type="entry name" value="CHROMODOMAIN-HELICASE-DNA-BINDING PROTEIN 3-RELATED-RELATED"/>
    <property type="match status" value="1"/>
</dbReference>
<evidence type="ECO:0000256" key="9">
    <source>
        <dbReference type="ARBA" id="ARBA00022840"/>
    </source>
</evidence>
<evidence type="ECO:0000259" key="17">
    <source>
        <dbReference type="PROSITE" id="PS51194"/>
    </source>
</evidence>
<dbReference type="PROSITE" id="PS51194">
    <property type="entry name" value="HELICASE_CTER"/>
    <property type="match status" value="1"/>
</dbReference>